<accession>A0A0R2BKN9</accession>
<comment type="caution">
    <text evidence="2">The sequence shown here is derived from an EMBL/GenBank/DDBJ whole genome shotgun (WGS) entry which is preliminary data.</text>
</comment>
<keyword evidence="1" id="KW-0472">Membrane</keyword>
<dbReference type="PATRIC" id="fig|1423733.4.peg.1977"/>
<name>A0A0R2BKN9_SECCO</name>
<sequence length="50" mass="5766">MPIVHAYVLLEMCFIGDSFVLIIFARARQFSDTYETGTNAKNFMKSEDFP</sequence>
<keyword evidence="1" id="KW-1133">Transmembrane helix</keyword>
<evidence type="ECO:0000313" key="3">
    <source>
        <dbReference type="Proteomes" id="UP000051845"/>
    </source>
</evidence>
<organism evidence="2 3">
    <name type="scientific">Secundilactobacillus collinoides DSM 20515 = JCM 1123</name>
    <dbReference type="NCBI Taxonomy" id="1423733"/>
    <lineage>
        <taxon>Bacteria</taxon>
        <taxon>Bacillati</taxon>
        <taxon>Bacillota</taxon>
        <taxon>Bacilli</taxon>
        <taxon>Lactobacillales</taxon>
        <taxon>Lactobacillaceae</taxon>
        <taxon>Secundilactobacillus</taxon>
    </lineage>
</organism>
<gene>
    <name evidence="2" type="ORF">FC82_GL001876</name>
</gene>
<feature type="transmembrane region" description="Helical" evidence="1">
    <location>
        <begin position="6"/>
        <end position="25"/>
    </location>
</feature>
<keyword evidence="1" id="KW-0812">Transmembrane</keyword>
<proteinExistence type="predicted"/>
<dbReference type="Proteomes" id="UP000051845">
    <property type="component" value="Unassembled WGS sequence"/>
</dbReference>
<dbReference type="AlphaFoldDB" id="A0A0R2BKN9"/>
<evidence type="ECO:0000256" key="1">
    <source>
        <dbReference type="SAM" id="Phobius"/>
    </source>
</evidence>
<dbReference type="EMBL" id="AYYR01000039">
    <property type="protein sequence ID" value="KRM76051.1"/>
    <property type="molecule type" value="Genomic_DNA"/>
</dbReference>
<protein>
    <submittedName>
        <fullName evidence="2">Uncharacterized protein</fullName>
    </submittedName>
</protein>
<evidence type="ECO:0000313" key="2">
    <source>
        <dbReference type="EMBL" id="KRM76051.1"/>
    </source>
</evidence>
<reference evidence="2 3" key="1">
    <citation type="journal article" date="2015" name="Genome Announc.">
        <title>Expanding the biotechnology potential of lactobacilli through comparative genomics of 213 strains and associated genera.</title>
        <authorList>
            <person name="Sun Z."/>
            <person name="Harris H.M."/>
            <person name="McCann A."/>
            <person name="Guo C."/>
            <person name="Argimon S."/>
            <person name="Zhang W."/>
            <person name="Yang X."/>
            <person name="Jeffery I.B."/>
            <person name="Cooney J.C."/>
            <person name="Kagawa T.F."/>
            <person name="Liu W."/>
            <person name="Song Y."/>
            <person name="Salvetti E."/>
            <person name="Wrobel A."/>
            <person name="Rasinkangas P."/>
            <person name="Parkhill J."/>
            <person name="Rea M.C."/>
            <person name="O'Sullivan O."/>
            <person name="Ritari J."/>
            <person name="Douillard F.P."/>
            <person name="Paul Ross R."/>
            <person name="Yang R."/>
            <person name="Briner A.E."/>
            <person name="Felis G.E."/>
            <person name="de Vos W.M."/>
            <person name="Barrangou R."/>
            <person name="Klaenhammer T.R."/>
            <person name="Caufield P.W."/>
            <person name="Cui Y."/>
            <person name="Zhang H."/>
            <person name="O'Toole P.W."/>
        </authorList>
    </citation>
    <scope>NUCLEOTIDE SEQUENCE [LARGE SCALE GENOMIC DNA]</scope>
    <source>
        <strain evidence="2 3">DSM 20515</strain>
    </source>
</reference>